<evidence type="ECO:0000256" key="7">
    <source>
        <dbReference type="ARBA" id="ARBA00023065"/>
    </source>
</evidence>
<evidence type="ECO:0000259" key="16">
    <source>
        <dbReference type="Pfam" id="PF07715"/>
    </source>
</evidence>
<evidence type="ECO:0000256" key="11">
    <source>
        <dbReference type="PROSITE-ProRule" id="PRU01360"/>
    </source>
</evidence>
<comment type="caution">
    <text evidence="17">The sequence shown here is derived from an EMBL/GenBank/DDBJ whole genome shotgun (WGS) entry which is preliminary data.</text>
</comment>
<feature type="chain" id="PRO_5037530013" evidence="14">
    <location>
        <begin position="28"/>
        <end position="753"/>
    </location>
</feature>
<evidence type="ECO:0000256" key="4">
    <source>
        <dbReference type="ARBA" id="ARBA00022496"/>
    </source>
</evidence>
<dbReference type="InterPro" id="IPR000531">
    <property type="entry name" value="Beta-barrel_TonB"/>
</dbReference>
<keyword evidence="7" id="KW-0406">Ion transport</keyword>
<evidence type="ECO:0000256" key="14">
    <source>
        <dbReference type="SAM" id="SignalP"/>
    </source>
</evidence>
<protein>
    <submittedName>
        <fullName evidence="17">TonB-dependent receptor</fullName>
    </submittedName>
</protein>
<proteinExistence type="inferred from homology"/>
<reference evidence="17" key="1">
    <citation type="journal article" date="2014" name="Int. J. Syst. Evol. Microbiol.">
        <title>Complete genome sequence of Corynebacterium casei LMG S-19264T (=DSM 44701T), isolated from a smear-ripened cheese.</title>
        <authorList>
            <consortium name="US DOE Joint Genome Institute (JGI-PGF)"/>
            <person name="Walter F."/>
            <person name="Albersmeier A."/>
            <person name="Kalinowski J."/>
            <person name="Ruckert C."/>
        </authorList>
    </citation>
    <scope>NUCLEOTIDE SEQUENCE</scope>
    <source>
        <strain evidence="17">CGMCC 1.15330</strain>
    </source>
</reference>
<feature type="signal peptide" evidence="14">
    <location>
        <begin position="1"/>
        <end position="27"/>
    </location>
</feature>
<dbReference type="InterPro" id="IPR039426">
    <property type="entry name" value="TonB-dep_rcpt-like"/>
</dbReference>
<name>A0A916T6Q5_9SPHN</name>
<evidence type="ECO:0000256" key="1">
    <source>
        <dbReference type="ARBA" id="ARBA00004571"/>
    </source>
</evidence>
<keyword evidence="8 12" id="KW-0798">TonB box</keyword>
<dbReference type="RefSeq" id="WP_229664538.1">
    <property type="nucleotide sequence ID" value="NZ_BMIH01000003.1"/>
</dbReference>
<comment type="subcellular location">
    <subcellularLocation>
        <location evidence="1 11">Cell outer membrane</location>
        <topology evidence="1 11">Multi-pass membrane protein</topology>
    </subcellularLocation>
</comment>
<dbReference type="InterPro" id="IPR012910">
    <property type="entry name" value="Plug_dom"/>
</dbReference>
<evidence type="ECO:0000256" key="9">
    <source>
        <dbReference type="ARBA" id="ARBA00023136"/>
    </source>
</evidence>
<dbReference type="EMBL" id="BMIH01000003">
    <property type="protein sequence ID" value="GGB32589.1"/>
    <property type="molecule type" value="Genomic_DNA"/>
</dbReference>
<keyword evidence="14" id="KW-0732">Signal</keyword>
<evidence type="ECO:0000256" key="12">
    <source>
        <dbReference type="RuleBase" id="RU003357"/>
    </source>
</evidence>
<keyword evidence="17" id="KW-0675">Receptor</keyword>
<dbReference type="Pfam" id="PF07715">
    <property type="entry name" value="Plug"/>
    <property type="match status" value="1"/>
</dbReference>
<evidence type="ECO:0000256" key="3">
    <source>
        <dbReference type="ARBA" id="ARBA00022452"/>
    </source>
</evidence>
<feature type="domain" description="TonB-dependent receptor-like beta-barrel" evidence="15">
    <location>
        <begin position="262"/>
        <end position="714"/>
    </location>
</feature>
<evidence type="ECO:0000259" key="15">
    <source>
        <dbReference type="Pfam" id="PF00593"/>
    </source>
</evidence>
<keyword evidence="2 11" id="KW-0813">Transport</keyword>
<dbReference type="GO" id="GO:0009279">
    <property type="term" value="C:cell outer membrane"/>
    <property type="evidence" value="ECO:0007669"/>
    <property type="project" value="UniProtKB-SubCell"/>
</dbReference>
<dbReference type="CDD" id="cd01347">
    <property type="entry name" value="ligand_gated_channel"/>
    <property type="match status" value="1"/>
</dbReference>
<keyword evidence="3 11" id="KW-1134">Transmembrane beta strand</keyword>
<feature type="region of interest" description="Disordered" evidence="13">
    <location>
        <begin position="31"/>
        <end position="55"/>
    </location>
</feature>
<keyword evidence="5 11" id="KW-0812">Transmembrane</keyword>
<dbReference type="PROSITE" id="PS52016">
    <property type="entry name" value="TONB_DEPENDENT_REC_3"/>
    <property type="match status" value="1"/>
</dbReference>
<comment type="similarity">
    <text evidence="11 12">Belongs to the TonB-dependent receptor family.</text>
</comment>
<evidence type="ECO:0000256" key="2">
    <source>
        <dbReference type="ARBA" id="ARBA00022448"/>
    </source>
</evidence>
<organism evidence="17 18">
    <name type="scientific">Sphingomonas metalli</name>
    <dbReference type="NCBI Taxonomy" id="1779358"/>
    <lineage>
        <taxon>Bacteria</taxon>
        <taxon>Pseudomonadati</taxon>
        <taxon>Pseudomonadota</taxon>
        <taxon>Alphaproteobacteria</taxon>
        <taxon>Sphingomonadales</taxon>
        <taxon>Sphingomonadaceae</taxon>
        <taxon>Sphingomonas</taxon>
    </lineage>
</organism>
<evidence type="ECO:0000256" key="5">
    <source>
        <dbReference type="ARBA" id="ARBA00022692"/>
    </source>
</evidence>
<dbReference type="PANTHER" id="PTHR32552:SF81">
    <property type="entry name" value="TONB-DEPENDENT OUTER MEMBRANE RECEPTOR"/>
    <property type="match status" value="1"/>
</dbReference>
<evidence type="ECO:0000313" key="17">
    <source>
        <dbReference type="EMBL" id="GGB32589.1"/>
    </source>
</evidence>
<keyword evidence="6" id="KW-0408">Iron</keyword>
<keyword evidence="4" id="KW-0410">Iron transport</keyword>
<evidence type="ECO:0000256" key="13">
    <source>
        <dbReference type="SAM" id="MobiDB-lite"/>
    </source>
</evidence>
<evidence type="ECO:0000313" key="18">
    <source>
        <dbReference type="Proteomes" id="UP000623067"/>
    </source>
</evidence>
<keyword evidence="18" id="KW-1185">Reference proteome</keyword>
<evidence type="ECO:0000256" key="6">
    <source>
        <dbReference type="ARBA" id="ARBA00023004"/>
    </source>
</evidence>
<dbReference type="InterPro" id="IPR036942">
    <property type="entry name" value="Beta-barrel_TonB_sf"/>
</dbReference>
<evidence type="ECO:0000256" key="8">
    <source>
        <dbReference type="ARBA" id="ARBA00023077"/>
    </source>
</evidence>
<dbReference type="Gene3D" id="2.40.170.20">
    <property type="entry name" value="TonB-dependent receptor, beta-barrel domain"/>
    <property type="match status" value="1"/>
</dbReference>
<reference evidence="17" key="2">
    <citation type="submission" date="2020-09" db="EMBL/GenBank/DDBJ databases">
        <authorList>
            <person name="Sun Q."/>
            <person name="Zhou Y."/>
        </authorList>
    </citation>
    <scope>NUCLEOTIDE SEQUENCE</scope>
    <source>
        <strain evidence="17">CGMCC 1.15330</strain>
    </source>
</reference>
<feature type="domain" description="TonB-dependent receptor plug" evidence="16">
    <location>
        <begin position="68"/>
        <end position="177"/>
    </location>
</feature>
<gene>
    <name evidence="17" type="ORF">GCM10011380_22500</name>
</gene>
<dbReference type="Proteomes" id="UP000623067">
    <property type="component" value="Unassembled WGS sequence"/>
</dbReference>
<sequence>MGRRSLRLLLNLGAGTVALAASIPASAQITETPRTPDARPAENAASVQAEESSPADIVVTARRREETLIDVPISMSAISGDQLERQGAVDITALQDKTPNLTLQIARGSNSTLIAFSRGVGQQDPLWGFEPGIGLYIDDVYVARPQGAVLDIFDVERVEVLRGPQGTLYGRNTIGGAIKYVTKKLGHELSGTARVAYGSYDQLDLVGQIAVPITDSLSIGGAIARYKRDGYGRNLTTGVDQYDKDVLAARVSAEFSPNDDIFVRIAGDRTLDKSNPRHGTRLVGNGTDPRYAPTNSVYDTRAGIGDRNRVLAQGVSGTGEFRLSDAVTFKTITAYREGSTDTVIDFDNTALPTLDVPAYYQDNQFTQELQLLYEGERLQGVFGLYYLDATASGAFDTVVGLLNTTTLTSGRVKTKSYAAFGDFTYALTETLKLSAGLRYTKDDKTGTVFRRNYTGIRSPRFGNAAAVPGLIRTDYTNSRSFDQFTPRFSLSYEPRRDLNLYASWGKGFKSGGFDMRGDAVFTPTTVNGYDPEKITSYELGLKSAFLDRTLFVNLAGYYSRYKDQQVTVQVPNIAGGIASFVDNAGKADIYGLELETRLVPARWFSAQASLGYTHAKYKEFLTFIAGGTTPVDVANQRVFQNTPKFTVNGSFTASTDFAGGTLSVTPEVSLRSDYTLFEIPTPALDQDGYALVNASANWISGDGRYRVAMNLRNLTDARYRVGGYNFPGALFGNSIIGYYGPPRTATATFEVRF</sequence>
<keyword evidence="10 11" id="KW-0998">Cell outer membrane</keyword>
<accession>A0A916T6Q5</accession>
<dbReference type="SUPFAM" id="SSF56935">
    <property type="entry name" value="Porins"/>
    <property type="match status" value="1"/>
</dbReference>
<dbReference type="Pfam" id="PF00593">
    <property type="entry name" value="TonB_dep_Rec_b-barrel"/>
    <property type="match status" value="1"/>
</dbReference>
<dbReference type="AlphaFoldDB" id="A0A916T6Q5"/>
<dbReference type="GO" id="GO:0006826">
    <property type="term" value="P:iron ion transport"/>
    <property type="evidence" value="ECO:0007669"/>
    <property type="project" value="UniProtKB-KW"/>
</dbReference>
<keyword evidence="9 11" id="KW-0472">Membrane</keyword>
<evidence type="ECO:0000256" key="10">
    <source>
        <dbReference type="ARBA" id="ARBA00023237"/>
    </source>
</evidence>
<dbReference type="PANTHER" id="PTHR32552">
    <property type="entry name" value="FERRICHROME IRON RECEPTOR-RELATED"/>
    <property type="match status" value="1"/>
</dbReference>